<dbReference type="Gene3D" id="3.40.50.150">
    <property type="entry name" value="Vaccinia Virus protein VP39"/>
    <property type="match status" value="1"/>
</dbReference>
<dbReference type="Proteomes" id="UP001301140">
    <property type="component" value="Unassembled WGS sequence"/>
</dbReference>
<keyword evidence="1 5" id="KW-0489">Methyltransferase</keyword>
<feature type="domain" description="Methyltransferase type 11" evidence="4">
    <location>
        <begin position="54"/>
        <end position="140"/>
    </location>
</feature>
<organism evidence="5 6">
    <name type="scientific">Marinimicrococcus flavescens</name>
    <dbReference type="NCBI Taxonomy" id="3031815"/>
    <lineage>
        <taxon>Bacteria</taxon>
        <taxon>Pseudomonadati</taxon>
        <taxon>Pseudomonadota</taxon>
        <taxon>Alphaproteobacteria</taxon>
        <taxon>Geminicoccales</taxon>
        <taxon>Geminicoccaceae</taxon>
        <taxon>Marinimicrococcus</taxon>
    </lineage>
</organism>
<dbReference type="InterPro" id="IPR050602">
    <property type="entry name" value="Malonyl-ACP_OMT"/>
</dbReference>
<proteinExistence type="predicted"/>
<dbReference type="GO" id="GO:0008757">
    <property type="term" value="F:S-adenosylmethionine-dependent methyltransferase activity"/>
    <property type="evidence" value="ECO:0007669"/>
    <property type="project" value="InterPro"/>
</dbReference>
<dbReference type="InterPro" id="IPR029063">
    <property type="entry name" value="SAM-dependent_MTases_sf"/>
</dbReference>
<dbReference type="GO" id="GO:0032259">
    <property type="term" value="P:methylation"/>
    <property type="evidence" value="ECO:0007669"/>
    <property type="project" value="UniProtKB-KW"/>
</dbReference>
<dbReference type="EMBL" id="JARGEQ010000082">
    <property type="protein sequence ID" value="MDF1586331.1"/>
    <property type="molecule type" value="Genomic_DNA"/>
</dbReference>
<feature type="region of interest" description="Disordered" evidence="3">
    <location>
        <begin position="268"/>
        <end position="299"/>
    </location>
</feature>
<reference evidence="5 6" key="1">
    <citation type="submission" date="2023-03" db="EMBL/GenBank/DDBJ databases">
        <title>YIM 152171 draft genome.</title>
        <authorList>
            <person name="Yang Z."/>
        </authorList>
    </citation>
    <scope>NUCLEOTIDE SEQUENCE [LARGE SCALE GENOMIC DNA]</scope>
    <source>
        <strain evidence="5 6">YIM 152171</strain>
    </source>
</reference>
<dbReference type="PANTHER" id="PTHR13090:SF1">
    <property type="entry name" value="ARGININE-HYDROXYLASE NDUFAF5, MITOCHONDRIAL"/>
    <property type="match status" value="1"/>
</dbReference>
<dbReference type="SUPFAM" id="SSF53335">
    <property type="entry name" value="S-adenosyl-L-methionine-dependent methyltransferases"/>
    <property type="match status" value="1"/>
</dbReference>
<evidence type="ECO:0000259" key="4">
    <source>
        <dbReference type="Pfam" id="PF08241"/>
    </source>
</evidence>
<evidence type="ECO:0000313" key="5">
    <source>
        <dbReference type="EMBL" id="MDF1586331.1"/>
    </source>
</evidence>
<dbReference type="AlphaFoldDB" id="A0AAP3V0F6"/>
<evidence type="ECO:0000256" key="2">
    <source>
        <dbReference type="ARBA" id="ARBA00022679"/>
    </source>
</evidence>
<evidence type="ECO:0000313" key="6">
    <source>
        <dbReference type="Proteomes" id="UP001301140"/>
    </source>
</evidence>
<evidence type="ECO:0000256" key="1">
    <source>
        <dbReference type="ARBA" id="ARBA00022603"/>
    </source>
</evidence>
<protein>
    <submittedName>
        <fullName evidence="5">Methyltransferase domain-containing protein</fullName>
    </submittedName>
</protein>
<dbReference type="PANTHER" id="PTHR13090">
    <property type="entry name" value="ARGININE-HYDROXYLASE NDUFAF5, MITOCHONDRIAL"/>
    <property type="match status" value="1"/>
</dbReference>
<keyword evidence="2" id="KW-0808">Transferase</keyword>
<comment type="caution">
    <text evidence="5">The sequence shown here is derived from an EMBL/GenBank/DDBJ whole genome shotgun (WGS) entry which is preliminary data.</text>
</comment>
<dbReference type="RefSeq" id="WP_327788747.1">
    <property type="nucleotide sequence ID" value="NZ_JARGEQ010000082.1"/>
</dbReference>
<dbReference type="Pfam" id="PF08241">
    <property type="entry name" value="Methyltransf_11"/>
    <property type="match status" value="1"/>
</dbReference>
<dbReference type="InterPro" id="IPR013216">
    <property type="entry name" value="Methyltransf_11"/>
</dbReference>
<dbReference type="CDD" id="cd02440">
    <property type="entry name" value="AdoMet_MTases"/>
    <property type="match status" value="1"/>
</dbReference>
<sequence>MTTAPKIFDRRTVRLRRRRLLRSRDDSDFLRREVSLRLLERLADIKRAFPLALDVASGPLFEALMAEEDRRPGRLVRCDGLPALAAAGGGDGVVADEELLPFAPDRFDAALSVMALHWVNDLPGTLAQLRYCLKPDGLLLAAFPGGDTLVELRWALMQAELEIAGGAAARVSPFIELRDAGMLLQRAGFALPMADQDRITVHYREPWRLIADLRAMGEGNALADRDRRPLRPEVLARALGLYRERFGDAEGTVPATFDIVFLTGWKPHDSQPRPLPRGSGKVDLGQFLGGGGPAEAKPE</sequence>
<accession>A0AAP3V0F6</accession>
<evidence type="ECO:0000256" key="3">
    <source>
        <dbReference type="SAM" id="MobiDB-lite"/>
    </source>
</evidence>
<name>A0AAP3V0F6_9PROT</name>
<gene>
    <name evidence="5" type="ORF">PZ740_08020</name>
</gene>
<keyword evidence="6" id="KW-1185">Reference proteome</keyword>